<reference evidence="2 3" key="1">
    <citation type="submission" date="2018-08" db="EMBL/GenBank/DDBJ databases">
        <title>Genetic Globetrotter - A new plasmid hitch-hiking vast phylogenetic and geographic distances.</title>
        <authorList>
            <person name="Vollmers J."/>
            <person name="Petersen J."/>
        </authorList>
    </citation>
    <scope>NUCLEOTIDE SEQUENCE [LARGE SCALE GENOMIC DNA]</scope>
    <source>
        <strain evidence="2 3">DSM 26383</strain>
    </source>
</reference>
<evidence type="ECO:0000313" key="2">
    <source>
        <dbReference type="EMBL" id="QEW26731.1"/>
    </source>
</evidence>
<feature type="region of interest" description="Disordered" evidence="1">
    <location>
        <begin position="245"/>
        <end position="284"/>
    </location>
</feature>
<proteinExistence type="predicted"/>
<dbReference type="EMBL" id="CP031598">
    <property type="protein sequence ID" value="QEW26731.1"/>
    <property type="molecule type" value="Genomic_DNA"/>
</dbReference>
<evidence type="ECO:0000256" key="1">
    <source>
        <dbReference type="SAM" id="MobiDB-lite"/>
    </source>
</evidence>
<sequence>MKHSEIKMLAEEIGPVVRSLIDDATSPLKQEISHLKEILSQRSEGFSDVSKSVDRLEQQLNKAKEYVEAEKKAVSDRFDAIEAMEPPKPPELPDIASMVAEEVAKSIAKLPEPNPGMDGAPGKDGKTGEKGEPGKDGVGLAGAFIDRAGELTVTLTNGETRSLGVIVGKDGAPGKDGEDGIGFEDMDIVHDGERGFTFRFQRGAKIVERAFTLPVMLDRGVFSEGKGYAAGDVVSFGGSMWVAQKDTEERPGDGDGWRLSVKRGRDGKDGVMKPAPEPKTVKVK</sequence>
<name>A0A5P3ABY9_9RHOB</name>
<organism evidence="2 3">
    <name type="scientific">Roseovarius indicus</name>
    <dbReference type="NCBI Taxonomy" id="540747"/>
    <lineage>
        <taxon>Bacteria</taxon>
        <taxon>Pseudomonadati</taxon>
        <taxon>Pseudomonadota</taxon>
        <taxon>Alphaproteobacteria</taxon>
        <taxon>Rhodobacterales</taxon>
        <taxon>Roseobacteraceae</taxon>
        <taxon>Roseovarius</taxon>
    </lineage>
</organism>
<evidence type="ECO:0008006" key="4">
    <source>
        <dbReference type="Google" id="ProtNLM"/>
    </source>
</evidence>
<evidence type="ECO:0000313" key="3">
    <source>
        <dbReference type="Proteomes" id="UP000325785"/>
    </source>
</evidence>
<feature type="compositionally biased region" description="Basic and acidic residues" evidence="1">
    <location>
        <begin position="121"/>
        <end position="134"/>
    </location>
</feature>
<dbReference type="OrthoDB" id="7869742at2"/>
<protein>
    <recommendedName>
        <fullName evidence="4">Collagen triple helix repeat (20 copies)</fullName>
    </recommendedName>
</protein>
<feature type="compositionally biased region" description="Basic and acidic residues" evidence="1">
    <location>
        <begin position="245"/>
        <end position="256"/>
    </location>
</feature>
<dbReference type="AlphaFoldDB" id="A0A5P3ABY9"/>
<gene>
    <name evidence="2" type="ORF">RIdsm_02533</name>
</gene>
<feature type="region of interest" description="Disordered" evidence="1">
    <location>
        <begin position="109"/>
        <end position="134"/>
    </location>
</feature>
<accession>A0A5P3ABY9</accession>
<dbReference type="Proteomes" id="UP000325785">
    <property type="component" value="Chromosome"/>
</dbReference>
<dbReference type="KEGG" id="rid:RIdsm_02533"/>
<dbReference type="RefSeq" id="WP_057816698.1">
    <property type="nucleotide sequence ID" value="NZ_CP031598.1"/>
</dbReference>